<dbReference type="RefSeq" id="WP_036873407.1">
    <property type="nucleotide sequence ID" value="NZ_JRNN01000070.1"/>
</dbReference>
<dbReference type="OrthoDB" id="1094445at2"/>
<dbReference type="InterPro" id="IPR011044">
    <property type="entry name" value="Quino_amine_DH_bsu"/>
</dbReference>
<dbReference type="EMBL" id="JRNN01000070">
    <property type="protein sequence ID" value="KGF34391.1"/>
    <property type="molecule type" value="Genomic_DNA"/>
</dbReference>
<organism evidence="3 4">
    <name type="scientific">Hoylesella buccalis DNF00853</name>
    <dbReference type="NCBI Taxonomy" id="1401074"/>
    <lineage>
        <taxon>Bacteria</taxon>
        <taxon>Pseudomonadati</taxon>
        <taxon>Bacteroidota</taxon>
        <taxon>Bacteroidia</taxon>
        <taxon>Bacteroidales</taxon>
        <taxon>Prevotellaceae</taxon>
        <taxon>Hoylesella</taxon>
    </lineage>
</organism>
<protein>
    <recommendedName>
        <fullName evidence="2">DUF5018 domain-containing protein</fullName>
    </recommendedName>
</protein>
<feature type="domain" description="DUF5018" evidence="2">
    <location>
        <begin position="10"/>
        <end position="356"/>
    </location>
</feature>
<reference evidence="3 4" key="1">
    <citation type="submission" date="2014-07" db="EMBL/GenBank/DDBJ databases">
        <authorList>
            <person name="McCorrison J."/>
            <person name="Sanka R."/>
            <person name="Torralba M."/>
            <person name="Gillis M."/>
            <person name="Haft D.H."/>
            <person name="Methe B."/>
            <person name="Sutton G."/>
            <person name="Nelson K.E."/>
        </authorList>
    </citation>
    <scope>NUCLEOTIDE SEQUENCE [LARGE SCALE GENOMIC DNA]</scope>
    <source>
        <strain evidence="3 4">DNF00853</strain>
    </source>
</reference>
<dbReference type="SUPFAM" id="SSF50969">
    <property type="entry name" value="YVTN repeat-like/Quinoprotein amine dehydrogenase"/>
    <property type="match status" value="1"/>
</dbReference>
<feature type="chain" id="PRO_5001923698" description="DUF5018 domain-containing protein" evidence="1">
    <location>
        <begin position="22"/>
        <end position="557"/>
    </location>
</feature>
<dbReference type="Gene3D" id="2.60.40.2340">
    <property type="match status" value="1"/>
</dbReference>
<comment type="caution">
    <text evidence="3">The sequence shown here is derived from an EMBL/GenBank/DDBJ whole genome shotgun (WGS) entry which is preliminary data.</text>
</comment>
<evidence type="ECO:0000313" key="4">
    <source>
        <dbReference type="Proteomes" id="UP000029556"/>
    </source>
</evidence>
<dbReference type="Pfam" id="PF16410">
    <property type="entry name" value="DUF5018"/>
    <property type="match status" value="1"/>
</dbReference>
<evidence type="ECO:0000256" key="1">
    <source>
        <dbReference type="SAM" id="SignalP"/>
    </source>
</evidence>
<accession>A0A095ZJ61</accession>
<dbReference type="Proteomes" id="UP000029556">
    <property type="component" value="Unassembled WGS sequence"/>
</dbReference>
<name>A0A095ZJ61_9BACT</name>
<dbReference type="InterPro" id="IPR032186">
    <property type="entry name" value="DUF5018"/>
</dbReference>
<feature type="signal peptide" evidence="1">
    <location>
        <begin position="1"/>
        <end position="21"/>
    </location>
</feature>
<proteinExistence type="predicted"/>
<evidence type="ECO:0000313" key="3">
    <source>
        <dbReference type="EMBL" id="KGF34391.1"/>
    </source>
</evidence>
<dbReference type="PROSITE" id="PS51257">
    <property type="entry name" value="PROKAR_LIPOPROTEIN"/>
    <property type="match status" value="1"/>
</dbReference>
<evidence type="ECO:0000259" key="2">
    <source>
        <dbReference type="Pfam" id="PF16410"/>
    </source>
</evidence>
<dbReference type="AlphaFoldDB" id="A0A095ZJ61"/>
<sequence>MKTKILTLACNLLLIFTWVGCQEPEEFHPNIERNGITNLTARFIDDDRDENNFTSEIDYQNKVITVVLPYNYPRLSDNVLDKSSLKKMRVFASLENNVYVTPKLYFMDLTKENTITVTDQNGGKADYKVVAEIRKSNECAITKFDLPNANLSGLVKEADKVISLVSADELGKQLATVSISHGATISPDPTVVALDYDQEQQFKVTAQDGVTSMVYTVKKDIPKKINNGLRASSAQLLWVKKLVDIGLTKNHMTTGIAALNNYVVVNERGNGQAVYLNAKTGEIAGHIDISEFAGNLTNMYATADDNDNILFCNFNNQKDGKFIIWRVKGVKGKPEKYLEFTTSALMGRKLSVIGSLDGDAIITAPLDGTAGQFARWQVKAGKLVSTSPVMVQAQGLGNWGNNADVIYSNPADLTSDYFAAYYAAPRHASLFDGKTNTIKAKGPEISSNWLQNAVDYTVFNKAHYFISNSVNLWTWGTDDCIYLFDTGGGNLDTQVLDFSSNGLDINGKYGGKALGKQNVNGTGDVALRVSNDGYYLYIYFMFTNGYVGCVRCDCLDL</sequence>
<gene>
    <name evidence="3" type="ORF">HMPREF2137_08120</name>
</gene>
<keyword evidence="1" id="KW-0732">Signal</keyword>